<dbReference type="AlphaFoldDB" id="A0A8H4QEJ8"/>
<dbReference type="EMBL" id="JAACJL010000061">
    <property type="protein sequence ID" value="KAF4609574.1"/>
    <property type="molecule type" value="Genomic_DNA"/>
</dbReference>
<protein>
    <submittedName>
        <fullName evidence="1">Uncharacterized protein</fullName>
    </submittedName>
</protein>
<comment type="caution">
    <text evidence="1">The sequence shown here is derived from an EMBL/GenBank/DDBJ whole genome shotgun (WGS) entry which is preliminary data.</text>
</comment>
<name>A0A8H4QEJ8_9AGAR</name>
<organism evidence="1 2">
    <name type="scientific">Agrocybe pediades</name>
    <dbReference type="NCBI Taxonomy" id="84607"/>
    <lineage>
        <taxon>Eukaryota</taxon>
        <taxon>Fungi</taxon>
        <taxon>Dikarya</taxon>
        <taxon>Basidiomycota</taxon>
        <taxon>Agaricomycotina</taxon>
        <taxon>Agaricomycetes</taxon>
        <taxon>Agaricomycetidae</taxon>
        <taxon>Agaricales</taxon>
        <taxon>Agaricineae</taxon>
        <taxon>Strophariaceae</taxon>
        <taxon>Agrocybe</taxon>
    </lineage>
</organism>
<evidence type="ECO:0000313" key="2">
    <source>
        <dbReference type="Proteomes" id="UP000521872"/>
    </source>
</evidence>
<reference evidence="1 2" key="1">
    <citation type="submission" date="2019-12" db="EMBL/GenBank/DDBJ databases">
        <authorList>
            <person name="Floudas D."/>
            <person name="Bentzer J."/>
            <person name="Ahren D."/>
            <person name="Johansson T."/>
            <person name="Persson P."/>
            <person name="Tunlid A."/>
        </authorList>
    </citation>
    <scope>NUCLEOTIDE SEQUENCE [LARGE SCALE GENOMIC DNA]</scope>
    <source>
        <strain evidence="1 2">CBS 102.39</strain>
    </source>
</reference>
<evidence type="ECO:0000313" key="1">
    <source>
        <dbReference type="EMBL" id="KAF4609574.1"/>
    </source>
</evidence>
<accession>A0A8H4QEJ8</accession>
<sequence>MPGTVKCRITGKDYWFQCVPETEGERVRFIGIPYISFPTFTVDDGEFHYTKEFPKPDPGNILNFKGEIGGGVFRVSMLSDEYVFQAKLDEDIMKYKKHFDGIGKWDSYDADPQEVVAAVSYAE</sequence>
<gene>
    <name evidence="1" type="ORF">D9613_012230</name>
</gene>
<proteinExistence type="predicted"/>
<keyword evidence="2" id="KW-1185">Reference proteome</keyword>
<dbReference type="Proteomes" id="UP000521872">
    <property type="component" value="Unassembled WGS sequence"/>
</dbReference>